<dbReference type="Gene3D" id="2.40.30.20">
    <property type="match status" value="1"/>
</dbReference>
<evidence type="ECO:0000256" key="11">
    <source>
        <dbReference type="ARBA" id="ARBA00023196"/>
    </source>
</evidence>
<keyword evidence="14" id="KW-1003">Cell membrane</keyword>
<organism evidence="18 19">
    <name type="scientific">Aeoliella straminimaris</name>
    <dbReference type="NCBI Taxonomy" id="2954799"/>
    <lineage>
        <taxon>Bacteria</taxon>
        <taxon>Pseudomonadati</taxon>
        <taxon>Planctomycetota</taxon>
        <taxon>Planctomycetia</taxon>
        <taxon>Pirellulales</taxon>
        <taxon>Lacipirellulaceae</taxon>
        <taxon>Aeoliella</taxon>
    </lineage>
</organism>
<comment type="similarity">
    <text evidence="3 14">Belongs to the ATPase alpha/beta chains family.</text>
</comment>
<evidence type="ECO:0000256" key="3">
    <source>
        <dbReference type="ARBA" id="ARBA00008936"/>
    </source>
</evidence>
<dbReference type="InterPro" id="IPR033732">
    <property type="entry name" value="ATP_synth_F1_a_nt-bd_dom"/>
</dbReference>
<name>A0A9X2FFL8_9BACT</name>
<feature type="binding site" evidence="14">
    <location>
        <begin position="169"/>
        <end position="176"/>
    </location>
    <ligand>
        <name>ATP</name>
        <dbReference type="ChEBI" id="CHEBI:30616"/>
    </ligand>
</feature>
<dbReference type="Pfam" id="PF00306">
    <property type="entry name" value="ATP-synt_ab_C"/>
    <property type="match status" value="1"/>
</dbReference>
<protein>
    <recommendedName>
        <fullName evidence="14">ATP synthase subunit alpha</fullName>
        <ecNumber evidence="14">7.1.2.2</ecNumber>
    </recommendedName>
    <alternativeName>
        <fullName evidence="14">ATP synthase F1 sector subunit alpha</fullName>
    </alternativeName>
    <alternativeName>
        <fullName evidence="14">F-ATPase subunit alpha</fullName>
    </alternativeName>
</protein>
<dbReference type="PANTHER" id="PTHR48082">
    <property type="entry name" value="ATP SYNTHASE SUBUNIT ALPHA, MITOCHONDRIAL"/>
    <property type="match status" value="1"/>
</dbReference>
<dbReference type="CDD" id="cd01132">
    <property type="entry name" value="F1-ATPase_alpha_CD"/>
    <property type="match status" value="1"/>
</dbReference>
<keyword evidence="10 14" id="KW-0472">Membrane</keyword>
<keyword evidence="11 14" id="KW-0139">CF(1)</keyword>
<dbReference type="Gene3D" id="3.40.50.300">
    <property type="entry name" value="P-loop containing nucleotide triphosphate hydrolases"/>
    <property type="match status" value="1"/>
</dbReference>
<evidence type="ECO:0000313" key="19">
    <source>
        <dbReference type="Proteomes" id="UP001155241"/>
    </source>
</evidence>
<dbReference type="Gene3D" id="1.20.150.20">
    <property type="entry name" value="ATP synthase alpha/beta chain, C-terminal domain"/>
    <property type="match status" value="1"/>
</dbReference>
<dbReference type="GO" id="GO:0005524">
    <property type="term" value="F:ATP binding"/>
    <property type="evidence" value="ECO:0007669"/>
    <property type="project" value="UniProtKB-UniRule"/>
</dbReference>
<comment type="catalytic activity">
    <reaction evidence="14">
        <text>ATP + H2O + 4 H(+)(in) = ADP + phosphate + 5 H(+)(out)</text>
        <dbReference type="Rhea" id="RHEA:57720"/>
        <dbReference type="ChEBI" id="CHEBI:15377"/>
        <dbReference type="ChEBI" id="CHEBI:15378"/>
        <dbReference type="ChEBI" id="CHEBI:30616"/>
        <dbReference type="ChEBI" id="CHEBI:43474"/>
        <dbReference type="ChEBI" id="CHEBI:456216"/>
        <dbReference type="EC" id="7.1.2.2"/>
    </reaction>
</comment>
<evidence type="ECO:0000256" key="14">
    <source>
        <dbReference type="HAMAP-Rule" id="MF_01346"/>
    </source>
</evidence>
<dbReference type="InterPro" id="IPR036121">
    <property type="entry name" value="ATPase_F1/V1/A1_a/bsu_N_sf"/>
</dbReference>
<evidence type="ECO:0000259" key="15">
    <source>
        <dbReference type="Pfam" id="PF00006"/>
    </source>
</evidence>
<evidence type="ECO:0000256" key="9">
    <source>
        <dbReference type="ARBA" id="ARBA00023065"/>
    </source>
</evidence>
<dbReference type="GO" id="GO:0043531">
    <property type="term" value="F:ADP binding"/>
    <property type="evidence" value="ECO:0007669"/>
    <property type="project" value="TreeGrafter"/>
</dbReference>
<reference evidence="18" key="1">
    <citation type="submission" date="2022-06" db="EMBL/GenBank/DDBJ databases">
        <title>Aeoliella straminimaris, a novel planctomycete from sediments.</title>
        <authorList>
            <person name="Vitorino I.R."/>
            <person name="Lage O.M."/>
        </authorList>
    </citation>
    <scope>NUCLEOTIDE SEQUENCE</scope>
    <source>
        <strain evidence="18">ICT_H6.2</strain>
    </source>
</reference>
<evidence type="ECO:0000259" key="16">
    <source>
        <dbReference type="Pfam" id="PF00306"/>
    </source>
</evidence>
<evidence type="ECO:0000256" key="4">
    <source>
        <dbReference type="ARBA" id="ARBA00022448"/>
    </source>
</evidence>
<dbReference type="AlphaFoldDB" id="A0A9X2FFL8"/>
<dbReference type="PIRSF" id="PIRSF039088">
    <property type="entry name" value="F_ATPase_subunit_alpha"/>
    <property type="match status" value="1"/>
</dbReference>
<feature type="domain" description="ATPase F1/V1/A1 complex alpha/beta subunit N-terminal" evidence="17">
    <location>
        <begin position="25"/>
        <end position="92"/>
    </location>
</feature>
<dbReference type="InterPro" id="IPR023366">
    <property type="entry name" value="ATP_synth_asu-like_sf"/>
</dbReference>
<dbReference type="NCBIfam" id="NF009884">
    <property type="entry name" value="PRK13343.1"/>
    <property type="match status" value="1"/>
</dbReference>
<dbReference type="SUPFAM" id="SSF47917">
    <property type="entry name" value="C-terminal domain of alpha and beta subunits of F1 ATP synthase"/>
    <property type="match status" value="1"/>
</dbReference>
<dbReference type="InterPro" id="IPR005294">
    <property type="entry name" value="ATP_synth_F1_asu"/>
</dbReference>
<dbReference type="NCBIfam" id="TIGR00962">
    <property type="entry name" value="atpA"/>
    <property type="match status" value="1"/>
</dbReference>
<evidence type="ECO:0000256" key="2">
    <source>
        <dbReference type="ARBA" id="ARBA00004170"/>
    </source>
</evidence>
<dbReference type="HAMAP" id="MF_01346">
    <property type="entry name" value="ATP_synth_alpha_bact"/>
    <property type="match status" value="1"/>
</dbReference>
<dbReference type="EMBL" id="JAMXLR010000095">
    <property type="protein sequence ID" value="MCO6048150.1"/>
    <property type="molecule type" value="Genomic_DNA"/>
</dbReference>
<comment type="function">
    <text evidence="1 14">Produces ATP from ADP in the presence of a proton gradient across the membrane. The alpha chain is a regulatory subunit.</text>
</comment>
<dbReference type="SUPFAM" id="SSF50615">
    <property type="entry name" value="N-terminal domain of alpha and beta subunits of F1 ATP synthase"/>
    <property type="match status" value="1"/>
</dbReference>
<gene>
    <name evidence="14 18" type="primary">atpA</name>
    <name evidence="18" type="ORF">NG895_30005</name>
</gene>
<dbReference type="SUPFAM" id="SSF52540">
    <property type="entry name" value="P-loop containing nucleoside triphosphate hydrolases"/>
    <property type="match status" value="1"/>
</dbReference>
<feature type="site" description="Required for activity" evidence="14">
    <location>
        <position position="362"/>
    </location>
</feature>
<dbReference type="InterPro" id="IPR038376">
    <property type="entry name" value="ATP_synth_asu_C_sf"/>
</dbReference>
<evidence type="ECO:0000256" key="7">
    <source>
        <dbReference type="ARBA" id="ARBA00022840"/>
    </source>
</evidence>
<proteinExistence type="inferred from homology"/>
<evidence type="ECO:0000256" key="1">
    <source>
        <dbReference type="ARBA" id="ARBA00003784"/>
    </source>
</evidence>
<keyword evidence="9 14" id="KW-0406">Ion transport</keyword>
<dbReference type="RefSeq" id="WP_252856262.1">
    <property type="nucleotide sequence ID" value="NZ_JAMXLR010000095.1"/>
</dbReference>
<evidence type="ECO:0000256" key="12">
    <source>
        <dbReference type="ARBA" id="ARBA00023310"/>
    </source>
</evidence>
<dbReference type="InterPro" id="IPR004100">
    <property type="entry name" value="ATPase_F1/V1/A1_a/bsu_N"/>
</dbReference>
<keyword evidence="7 14" id="KW-0067">ATP-binding</keyword>
<evidence type="ECO:0000256" key="10">
    <source>
        <dbReference type="ARBA" id="ARBA00023136"/>
    </source>
</evidence>
<evidence type="ECO:0000256" key="5">
    <source>
        <dbReference type="ARBA" id="ARBA00022741"/>
    </source>
</evidence>
<dbReference type="GO" id="GO:0005886">
    <property type="term" value="C:plasma membrane"/>
    <property type="evidence" value="ECO:0007669"/>
    <property type="project" value="UniProtKB-SubCell"/>
</dbReference>
<dbReference type="GO" id="GO:0046933">
    <property type="term" value="F:proton-transporting ATP synthase activity, rotational mechanism"/>
    <property type="evidence" value="ECO:0007669"/>
    <property type="project" value="UniProtKB-UniRule"/>
</dbReference>
<feature type="domain" description="ATPase F1/V1/A1 complex alpha/beta subunit nucleotide-binding" evidence="15">
    <location>
        <begin position="149"/>
        <end position="364"/>
    </location>
</feature>
<accession>A0A9X2FFL8</accession>
<dbReference type="GO" id="GO:0045259">
    <property type="term" value="C:proton-transporting ATP synthase complex"/>
    <property type="evidence" value="ECO:0007669"/>
    <property type="project" value="UniProtKB-KW"/>
</dbReference>
<dbReference type="PANTHER" id="PTHR48082:SF2">
    <property type="entry name" value="ATP SYNTHASE SUBUNIT ALPHA, MITOCHONDRIAL"/>
    <property type="match status" value="1"/>
</dbReference>
<keyword evidence="8 14" id="KW-1278">Translocase</keyword>
<evidence type="ECO:0000256" key="13">
    <source>
        <dbReference type="ARBA" id="ARBA00026013"/>
    </source>
</evidence>
<dbReference type="FunFam" id="1.20.150.20:FF:000001">
    <property type="entry name" value="ATP synthase subunit alpha"/>
    <property type="match status" value="1"/>
</dbReference>
<keyword evidence="5 14" id="KW-0547">Nucleotide-binding</keyword>
<sequence>MKFNSDEIASVIQAQIANYDADIDVREVGRVLEVGDGIAQVYGLSGVMAGEMVEFENGVNGLAFNLEENSVGVIILGDYLTISEGGEVRSTGQLLSVPVGDELLGRVVDPLGNPLDGKGPINTSKRRPVEVIAAGVAERQPVTEPMQTGIKAIDAMTPIGRGQRELIIGDRKTGKTAVAIDAIINQRDSGVKCFYVAVGQKESTVAGVIEKLRDTGAMDYTTVIVAGASDPAPLQYIAPYSGTAMAEEYMYNSGHALIVYDDLSKQAVAYRQLSLLMRRPPGREAFPGDVFYCHSRLLERSAKLSDELGGGSLTSLPIIETLEGEVSAYIPTNVISITDGQIYLQPDLFFAGVKPAMNAGISVSRVGGNAQIKAMKKVAGGMRLDLAAFRELEAFAQLGTELDPATQARLDRGYRMVELLKQGQYEPMNVVDEVLVIYAGTKGHLDQVDVNDVAQWEKEFITFMHDQKPEVRQALTDKQALDDDIVGMIETSLEEFKGQWESKGASQATV</sequence>
<keyword evidence="12 14" id="KW-0066">ATP synthesis</keyword>
<evidence type="ECO:0000256" key="8">
    <source>
        <dbReference type="ARBA" id="ARBA00022967"/>
    </source>
</evidence>
<comment type="subunit">
    <text evidence="13">F-type ATPases have 2 components, CF(1) - the catalytic core - and CF(0) - the membrane proton channel. CF(1) has five subunits: alpha(3), beta(3), gamma(1), delta(1), epsilon(1). CF(0) has four main subunits: a(1), b(1), b'(1) and c(9-12).</text>
</comment>
<evidence type="ECO:0000259" key="17">
    <source>
        <dbReference type="Pfam" id="PF02874"/>
    </source>
</evidence>
<dbReference type="FunFam" id="2.40.30.20:FF:000001">
    <property type="entry name" value="ATP synthase subunit alpha"/>
    <property type="match status" value="1"/>
</dbReference>
<dbReference type="CDD" id="cd18116">
    <property type="entry name" value="ATP-synt_F1_alpha_N"/>
    <property type="match status" value="1"/>
</dbReference>
<feature type="domain" description="ATP synthase alpha subunit C-terminal" evidence="16">
    <location>
        <begin position="371"/>
        <end position="496"/>
    </location>
</feature>
<comment type="subcellular location">
    <subcellularLocation>
        <location evidence="14">Cell membrane</location>
        <topology evidence="14">Peripheral membrane protein</topology>
    </subcellularLocation>
    <subcellularLocation>
        <location evidence="2">Membrane</location>
        <topology evidence="2">Peripheral membrane protein</topology>
    </subcellularLocation>
</comment>
<comment type="caution">
    <text evidence="18">The sequence shown here is derived from an EMBL/GenBank/DDBJ whole genome shotgun (WGS) entry which is preliminary data.</text>
</comment>
<dbReference type="Pfam" id="PF00006">
    <property type="entry name" value="ATP-synt_ab"/>
    <property type="match status" value="1"/>
</dbReference>
<dbReference type="EC" id="7.1.2.2" evidence="14"/>
<evidence type="ECO:0000313" key="18">
    <source>
        <dbReference type="EMBL" id="MCO6048150.1"/>
    </source>
</evidence>
<keyword evidence="6 14" id="KW-0375">Hydrogen ion transport</keyword>
<keyword evidence="19" id="KW-1185">Reference proteome</keyword>
<dbReference type="CDD" id="cd18113">
    <property type="entry name" value="ATP-synt_F1_alpha_C"/>
    <property type="match status" value="1"/>
</dbReference>
<dbReference type="InterPro" id="IPR027417">
    <property type="entry name" value="P-loop_NTPase"/>
</dbReference>
<dbReference type="FunFam" id="3.40.50.300:FF:000002">
    <property type="entry name" value="ATP synthase subunit alpha"/>
    <property type="match status" value="1"/>
</dbReference>
<dbReference type="Proteomes" id="UP001155241">
    <property type="component" value="Unassembled WGS sequence"/>
</dbReference>
<keyword evidence="4 14" id="KW-0813">Transport</keyword>
<dbReference type="InterPro" id="IPR000194">
    <property type="entry name" value="ATPase_F1/V1/A1_a/bsu_nucl-bd"/>
</dbReference>
<dbReference type="Pfam" id="PF02874">
    <property type="entry name" value="ATP-synt_ab_N"/>
    <property type="match status" value="1"/>
</dbReference>
<evidence type="ECO:0000256" key="6">
    <source>
        <dbReference type="ARBA" id="ARBA00022781"/>
    </source>
</evidence>
<dbReference type="InterPro" id="IPR000793">
    <property type="entry name" value="ATP_synth_asu_C"/>
</dbReference>